<sequence>MANETTIPLLFPEEFNSNAACLLQAVEAVVFEECCNNGCVFRRGGAFLGFDVEHPTSCSHFKVSACAPIECTAFQPDCGDAA</sequence>
<name>A0ABD7GI43_EGGLN</name>
<gene>
    <name evidence="1" type="ORF">C1853_09365</name>
</gene>
<dbReference type="EMBL" id="PPUQ01000011">
    <property type="protein sequence ID" value="RDC37652.1"/>
    <property type="molecule type" value="Genomic_DNA"/>
</dbReference>
<organism evidence="1 2">
    <name type="scientific">Eggerthella lenta</name>
    <name type="common">Eubacterium lentum</name>
    <dbReference type="NCBI Taxonomy" id="84112"/>
    <lineage>
        <taxon>Bacteria</taxon>
        <taxon>Bacillati</taxon>
        <taxon>Actinomycetota</taxon>
        <taxon>Coriobacteriia</taxon>
        <taxon>Eggerthellales</taxon>
        <taxon>Eggerthellaceae</taxon>
        <taxon>Eggerthella</taxon>
    </lineage>
</organism>
<protein>
    <submittedName>
        <fullName evidence="1">Uncharacterized protein</fullName>
    </submittedName>
</protein>
<dbReference type="RefSeq" id="WP_114526836.1">
    <property type="nucleotide sequence ID" value="NZ_AP025575.1"/>
</dbReference>
<evidence type="ECO:0000313" key="2">
    <source>
        <dbReference type="Proteomes" id="UP000253915"/>
    </source>
</evidence>
<dbReference type="GeneID" id="69512398"/>
<evidence type="ECO:0000313" key="1">
    <source>
        <dbReference type="EMBL" id="RDC37652.1"/>
    </source>
</evidence>
<accession>A0ABD7GI43</accession>
<reference evidence="1 2" key="1">
    <citation type="journal article" date="2018" name="Elife">
        <title>Discovery and characterization of a prevalent human gut bacterial enzyme sufficient for the inactivation of a family of plant toxins.</title>
        <authorList>
            <person name="Koppel N."/>
            <person name="Bisanz J.E."/>
            <person name="Pandelia M.E."/>
            <person name="Turnbaugh P.J."/>
            <person name="Balskus E.P."/>
        </authorList>
    </citation>
    <scope>NUCLEOTIDE SEQUENCE [LARGE SCALE GENOMIC DNA]</scope>
    <source>
        <strain evidence="1 2">16A</strain>
    </source>
</reference>
<comment type="caution">
    <text evidence="1">The sequence shown here is derived from an EMBL/GenBank/DDBJ whole genome shotgun (WGS) entry which is preliminary data.</text>
</comment>
<dbReference type="Proteomes" id="UP000253915">
    <property type="component" value="Unassembled WGS sequence"/>
</dbReference>
<dbReference type="AlphaFoldDB" id="A0ABD7GI43"/>
<proteinExistence type="predicted"/>